<keyword evidence="1 3" id="KW-0808">Transferase</keyword>
<evidence type="ECO:0000313" key="5">
    <source>
        <dbReference type="Proteomes" id="UP000189674"/>
    </source>
</evidence>
<feature type="site" description="Transition state stabilizer" evidence="3">
    <location>
        <position position="23"/>
    </location>
</feature>
<dbReference type="UniPathway" id="UPA00056">
    <property type="reaction ID" value="UER00093"/>
</dbReference>
<dbReference type="EC" id="2.7.7.60" evidence="3"/>
<dbReference type="PANTHER" id="PTHR32125">
    <property type="entry name" value="2-C-METHYL-D-ERYTHRITOL 4-PHOSPHATE CYTIDYLYLTRANSFERASE, CHLOROPLASTIC"/>
    <property type="match status" value="1"/>
</dbReference>
<name>A0A1U9NIU4_9BACT</name>
<dbReference type="SUPFAM" id="SSF53448">
    <property type="entry name" value="Nucleotide-diphospho-sugar transferases"/>
    <property type="match status" value="1"/>
</dbReference>
<dbReference type="KEGG" id="alus:STSP2_00792"/>
<keyword evidence="2 3" id="KW-0548">Nucleotidyltransferase</keyword>
<dbReference type="InterPro" id="IPR050088">
    <property type="entry name" value="IspD/TarI_cytidylyltransf_bact"/>
</dbReference>
<gene>
    <name evidence="3 4" type="primary">ispD</name>
    <name evidence="4" type="ORF">STSP2_00792</name>
</gene>
<keyword evidence="3" id="KW-0414">Isoprene biosynthesis</keyword>
<feature type="site" description="Positions MEP for the nucleophilic attack" evidence="3">
    <location>
        <position position="154"/>
    </location>
</feature>
<evidence type="ECO:0000256" key="2">
    <source>
        <dbReference type="ARBA" id="ARBA00022695"/>
    </source>
</evidence>
<evidence type="ECO:0000313" key="4">
    <source>
        <dbReference type="EMBL" id="AQT67644.1"/>
    </source>
</evidence>
<dbReference type="Gene3D" id="3.90.550.10">
    <property type="entry name" value="Spore Coat Polysaccharide Biosynthesis Protein SpsA, Chain A"/>
    <property type="match status" value="1"/>
</dbReference>
<dbReference type="InterPro" id="IPR029044">
    <property type="entry name" value="Nucleotide-diphossugar_trans"/>
</dbReference>
<dbReference type="CDD" id="cd02516">
    <property type="entry name" value="CDP-ME_synthetase"/>
    <property type="match status" value="1"/>
</dbReference>
<proteinExistence type="inferred from homology"/>
<dbReference type="RefSeq" id="WP_146660000.1">
    <property type="nucleotide sequence ID" value="NZ_CP019791.1"/>
</dbReference>
<keyword evidence="5" id="KW-1185">Reference proteome</keyword>
<feature type="site" description="Transition state stabilizer" evidence="3">
    <location>
        <position position="16"/>
    </location>
</feature>
<dbReference type="InterPro" id="IPR001228">
    <property type="entry name" value="IspD"/>
</dbReference>
<dbReference type="STRING" id="1936003.STSP2_00792"/>
<dbReference type="GO" id="GO:0019288">
    <property type="term" value="P:isopentenyl diphosphate biosynthetic process, methylerythritol 4-phosphate pathway"/>
    <property type="evidence" value="ECO:0007669"/>
    <property type="project" value="UniProtKB-UniRule"/>
</dbReference>
<dbReference type="InterPro" id="IPR034683">
    <property type="entry name" value="IspD/TarI"/>
</dbReference>
<evidence type="ECO:0000256" key="3">
    <source>
        <dbReference type="HAMAP-Rule" id="MF_00108"/>
    </source>
</evidence>
<dbReference type="PANTHER" id="PTHR32125:SF4">
    <property type="entry name" value="2-C-METHYL-D-ERYTHRITOL 4-PHOSPHATE CYTIDYLYLTRANSFERASE, CHLOROPLASTIC"/>
    <property type="match status" value="1"/>
</dbReference>
<dbReference type="FunFam" id="3.90.550.10:FF:000003">
    <property type="entry name" value="2-C-methyl-D-erythritol 4-phosphate cytidylyltransferase"/>
    <property type="match status" value="1"/>
</dbReference>
<organism evidence="4 5">
    <name type="scientific">Anaerohalosphaera lusitana</name>
    <dbReference type="NCBI Taxonomy" id="1936003"/>
    <lineage>
        <taxon>Bacteria</taxon>
        <taxon>Pseudomonadati</taxon>
        <taxon>Planctomycetota</taxon>
        <taxon>Phycisphaerae</taxon>
        <taxon>Sedimentisphaerales</taxon>
        <taxon>Anaerohalosphaeraceae</taxon>
        <taxon>Anaerohalosphaera</taxon>
    </lineage>
</organism>
<dbReference type="HAMAP" id="MF_00108">
    <property type="entry name" value="IspD"/>
    <property type="match status" value="1"/>
</dbReference>
<comment type="function">
    <text evidence="3">Catalyzes the formation of 4-diphosphocytidyl-2-C-methyl-D-erythritol from CTP and 2-C-methyl-D-erythritol 4-phosphate (MEP).</text>
</comment>
<dbReference type="Pfam" id="PF01128">
    <property type="entry name" value="IspD"/>
    <property type="match status" value="1"/>
</dbReference>
<dbReference type="GO" id="GO:0050518">
    <property type="term" value="F:2-C-methyl-D-erythritol 4-phosphate cytidylyltransferase activity"/>
    <property type="evidence" value="ECO:0007669"/>
    <property type="project" value="UniProtKB-UniRule"/>
</dbReference>
<protein>
    <recommendedName>
        <fullName evidence="3">2-C-methyl-D-erythritol 4-phosphate cytidylyltransferase</fullName>
        <ecNumber evidence="3">2.7.7.60</ecNumber>
    </recommendedName>
    <alternativeName>
        <fullName evidence="3">4-diphosphocytidyl-2C-methyl-D-erythritol synthase</fullName>
    </alternativeName>
    <alternativeName>
        <fullName evidence="3">MEP cytidylyltransferase</fullName>
        <shortName evidence="3">MCT</shortName>
    </alternativeName>
</protein>
<sequence length="245" mass="26750">MKNVAVIICAAGAGKRFGGKTKKPFVKIGGRAVFLRSVDFFVNHEAVKQIILAISPEDEESIKINFGATLGFCGVQVVHGGAERFETVENALKEVREDIDLVAVHDSVRCCLKDEWVSGVFKKAGETGAAMLACPVVATIKRVEGDKIVETVDRRGLYEAQTPQVFEAGLLRRAYEKLHEMDKAAISDDAQLVEALGEAVHVVETDSTNVKITKQADMEIAESVIKARDKAKVKKTGSPFFEAEW</sequence>
<evidence type="ECO:0000256" key="1">
    <source>
        <dbReference type="ARBA" id="ARBA00022679"/>
    </source>
</evidence>
<dbReference type="OrthoDB" id="9806837at2"/>
<dbReference type="Proteomes" id="UP000189674">
    <property type="component" value="Chromosome"/>
</dbReference>
<comment type="pathway">
    <text evidence="3">Isoprenoid biosynthesis; isopentenyl diphosphate biosynthesis via DXP pathway; isopentenyl diphosphate from 1-deoxy-D-xylulose 5-phosphate: step 2/6.</text>
</comment>
<dbReference type="NCBIfam" id="TIGR00453">
    <property type="entry name" value="ispD"/>
    <property type="match status" value="1"/>
</dbReference>
<feature type="site" description="Positions MEP for the nucleophilic attack" evidence="3">
    <location>
        <position position="211"/>
    </location>
</feature>
<dbReference type="AlphaFoldDB" id="A0A1U9NIU4"/>
<comment type="catalytic activity">
    <reaction evidence="3">
        <text>2-C-methyl-D-erythritol 4-phosphate + CTP + H(+) = 4-CDP-2-C-methyl-D-erythritol + diphosphate</text>
        <dbReference type="Rhea" id="RHEA:13429"/>
        <dbReference type="ChEBI" id="CHEBI:15378"/>
        <dbReference type="ChEBI" id="CHEBI:33019"/>
        <dbReference type="ChEBI" id="CHEBI:37563"/>
        <dbReference type="ChEBI" id="CHEBI:57823"/>
        <dbReference type="ChEBI" id="CHEBI:58262"/>
        <dbReference type="EC" id="2.7.7.60"/>
    </reaction>
</comment>
<comment type="similarity">
    <text evidence="3">Belongs to the IspD/TarI cytidylyltransferase family. IspD subfamily.</text>
</comment>
<accession>A0A1U9NIU4</accession>
<dbReference type="EMBL" id="CP019791">
    <property type="protein sequence ID" value="AQT67644.1"/>
    <property type="molecule type" value="Genomic_DNA"/>
</dbReference>
<reference evidence="5" key="1">
    <citation type="submission" date="2017-02" db="EMBL/GenBank/DDBJ databases">
        <title>Comparative genomics and description of representatives of a novel lineage of planctomycetes thriving in anoxic sediments.</title>
        <authorList>
            <person name="Spring S."/>
            <person name="Bunk B."/>
            <person name="Sproer C."/>
        </authorList>
    </citation>
    <scope>NUCLEOTIDE SEQUENCE [LARGE SCALE GENOMIC DNA]</scope>
    <source>
        <strain evidence="5">ST-NAGAB-D1</strain>
    </source>
</reference>